<organism evidence="3">
    <name type="scientific">Echinostoma caproni</name>
    <dbReference type="NCBI Taxonomy" id="27848"/>
    <lineage>
        <taxon>Eukaryota</taxon>
        <taxon>Metazoa</taxon>
        <taxon>Spiralia</taxon>
        <taxon>Lophotrochozoa</taxon>
        <taxon>Platyhelminthes</taxon>
        <taxon>Trematoda</taxon>
        <taxon>Digenea</taxon>
        <taxon>Plagiorchiida</taxon>
        <taxon>Echinostomata</taxon>
        <taxon>Echinostomatoidea</taxon>
        <taxon>Echinostomatidae</taxon>
        <taxon>Echinostoma</taxon>
    </lineage>
</organism>
<feature type="domain" description="Headcase middle" evidence="2">
    <location>
        <begin position="326"/>
        <end position="416"/>
    </location>
</feature>
<dbReference type="InterPro" id="IPR026066">
    <property type="entry name" value="Headcase"/>
</dbReference>
<evidence type="ECO:0000259" key="2">
    <source>
        <dbReference type="Pfam" id="PF16002"/>
    </source>
</evidence>
<evidence type="ECO:0000256" key="1">
    <source>
        <dbReference type="SAM" id="MobiDB-lite"/>
    </source>
</evidence>
<name>A0A183AIQ8_9TREM</name>
<feature type="compositionally biased region" description="Polar residues" evidence="1">
    <location>
        <begin position="170"/>
        <end position="186"/>
    </location>
</feature>
<dbReference type="AlphaFoldDB" id="A0A183AIQ8"/>
<feature type="domain" description="Headcase middle" evidence="2">
    <location>
        <begin position="508"/>
        <end position="602"/>
    </location>
</feature>
<evidence type="ECO:0000313" key="3">
    <source>
        <dbReference type="WBParaSite" id="ECPE_0000685601-mRNA-1"/>
    </source>
</evidence>
<accession>A0A183AIQ8</accession>
<dbReference type="PANTHER" id="PTHR13425">
    <property type="entry name" value="HEADCASE PROTEIN"/>
    <property type="match status" value="1"/>
</dbReference>
<dbReference type="Pfam" id="PF16002">
    <property type="entry name" value="Headcase"/>
    <property type="match status" value="2"/>
</dbReference>
<sequence>LQYVSQQGNHIGFSSPPELWLAKHHDWQAFGRGELTPSTTGTITGSVVNAGATVNSGTPVSGIDEDQFGTDMPMDRRKRSSWHTVWSNSLSNLGPLAHYHMNQQTQLMSHVPFKLCLFLLSSCSRRLSLRCTTSTGSTSSDNSSGFGSATLGSSFSTGEHSFDSSRRSSRNTCASDVSETYRNNAPSFMGNRTGMDEVSLSGWTGLPGQGTASGPRALRGSGASSAPWHSTSGSGSSLEIRTNLAQNAVGQFPVLPSESPRSARTNTPDAFGEKLSPCETGSGRRHHMTSHMGKESVFWPSDPGPVDKSRFSDCLDAQSSKLVSHKGNMFKPRQNFAVFQKLPAHKRNAYFIQMDDDSCTGNEDTRAFLLAQLTNHRISEVPCLACHQLLVVYDHFPVVDGIFFISPVCHRSTHMYSRHTVNGLRITWHTNGVPSAFQQPKQTGANADPEEMSQELIQKLLGNGMTIVPPPGCLGPRQQVTGNHGSPEGNISGQLLHQHSHFQNHHNAATGRHGAGRQERYLHALCMGCMHHGISENEDNRTADSVGGRFGGIFCRSCLSPWSGAGLLVGGLYTYDVLAAWPCCPDRLKCNACGRQLVATSTTNQADLNGHERFSTPGVHTEKENVLEQDEEQRAEDMSLWWNTPFQLQANPPLLSANPL</sequence>
<feature type="region of interest" description="Disordered" evidence="1">
    <location>
        <begin position="252"/>
        <end position="301"/>
    </location>
</feature>
<feature type="compositionally biased region" description="Polar residues" evidence="1">
    <location>
        <begin position="259"/>
        <end position="268"/>
    </location>
</feature>
<protein>
    <submittedName>
        <fullName evidence="3">Headcase domain-containing protein</fullName>
    </submittedName>
</protein>
<reference evidence="3" key="1">
    <citation type="submission" date="2016-06" db="UniProtKB">
        <authorList>
            <consortium name="WormBaseParasite"/>
        </authorList>
    </citation>
    <scope>IDENTIFICATION</scope>
</reference>
<feature type="region of interest" description="Disordered" evidence="1">
    <location>
        <begin position="155"/>
        <end position="237"/>
    </location>
</feature>
<dbReference type="PANTHER" id="PTHR13425:SF3">
    <property type="entry name" value="HEADCASE PROTEIN HOMOLOG"/>
    <property type="match status" value="1"/>
</dbReference>
<proteinExistence type="predicted"/>
<feature type="compositionally biased region" description="Polar residues" evidence="1">
    <location>
        <begin position="222"/>
        <end position="237"/>
    </location>
</feature>
<feature type="compositionally biased region" description="Basic and acidic residues" evidence="1">
    <location>
        <begin position="611"/>
        <end position="626"/>
    </location>
</feature>
<feature type="region of interest" description="Disordered" evidence="1">
    <location>
        <begin position="611"/>
        <end position="634"/>
    </location>
</feature>
<dbReference type="InterPro" id="IPR031947">
    <property type="entry name" value="Headcase_mid"/>
</dbReference>
<dbReference type="WBParaSite" id="ECPE_0000685601-mRNA-1">
    <property type="protein sequence ID" value="ECPE_0000685601-mRNA-1"/>
    <property type="gene ID" value="ECPE_0000685601"/>
</dbReference>